<evidence type="ECO:0000313" key="1">
    <source>
        <dbReference type="EMBL" id="CAI98726.1"/>
    </source>
</evidence>
<proteinExistence type="predicted"/>
<sequence length="57" mass="6797">MIEHLIVSLELLKGRFKFKNRPTRNRFMRSKGVELPLYSDNNSELMFEVVGRFLSHD</sequence>
<evidence type="ECO:0000313" key="2">
    <source>
        <dbReference type="Proteomes" id="UP000001259"/>
    </source>
</evidence>
<dbReference type="KEGG" id="ldb:Ldb1988"/>
<dbReference type="STRING" id="390333.Ldb1988"/>
<keyword evidence="2" id="KW-1185">Reference proteome</keyword>
<dbReference type="EMBL" id="CR954253">
    <property type="protein sequence ID" value="CAI98726.1"/>
    <property type="molecule type" value="Genomic_DNA"/>
</dbReference>
<dbReference type="Proteomes" id="UP000001259">
    <property type="component" value="Chromosome"/>
</dbReference>
<organism evidence="1 2">
    <name type="scientific">Lactobacillus delbrueckii subsp. bulgaricus (strain ATCC 11842 / DSM 20081 / BCRC 10696 / JCM 1002 / NBRC 13953 / NCIMB 11778 / NCTC 12712 / WDCM 00102 / Lb 14)</name>
    <dbReference type="NCBI Taxonomy" id="390333"/>
    <lineage>
        <taxon>Bacteria</taxon>
        <taxon>Bacillati</taxon>
        <taxon>Bacillota</taxon>
        <taxon>Bacilli</taxon>
        <taxon>Lactobacillales</taxon>
        <taxon>Lactobacillaceae</taxon>
        <taxon>Lactobacillus</taxon>
    </lineage>
</organism>
<accession>Q1G8F8</accession>
<dbReference type="HOGENOM" id="CLU_2935712_0_0_9"/>
<name>Q1G8F8_LACDA</name>
<dbReference type="AlphaFoldDB" id="Q1G8F8"/>
<gene>
    <name evidence="1" type="ordered locus">Ldb1988</name>
</gene>
<protein>
    <submittedName>
        <fullName evidence="1">Uncharacterized protein</fullName>
    </submittedName>
</protein>
<reference evidence="1 2" key="1">
    <citation type="journal article" date="2006" name="Proc. Natl. Acad. Sci. U.S.A.">
        <title>The complete genome sequence of Lactobacillus bulgaricus reveals extensive and ongoing reductive evolution.</title>
        <authorList>
            <person name="van de Guchte M."/>
            <person name="Penaud S."/>
            <person name="Grimaldi C."/>
            <person name="Barbe V."/>
            <person name="Bryson K."/>
            <person name="Nicolas P."/>
            <person name="Robert C."/>
            <person name="Oztas S."/>
            <person name="Mangenot S."/>
            <person name="Couloux A."/>
            <person name="Loux V."/>
            <person name="Dervyn R."/>
            <person name="Bossy R."/>
            <person name="Bolotin A."/>
            <person name="Batto J.-M."/>
            <person name="Walunas T."/>
            <person name="Gibrat J.-F."/>
            <person name="Bessieres P."/>
            <person name="Weissenbach J."/>
            <person name="Ehrlich S.D."/>
            <person name="Maguin E."/>
        </authorList>
    </citation>
    <scope>NUCLEOTIDE SEQUENCE [LARGE SCALE GENOMIC DNA]</scope>
    <source>
        <strain evidence="2">ATCC 11842 / DSM 20081 / BCRC 10696 / JCM 1002 / NBRC 13953 / NCIMB 11778 / NCTC 12712 / WDCM 00102 / Lb 14</strain>
    </source>
</reference>